<dbReference type="InterPro" id="IPR013083">
    <property type="entry name" value="Znf_RING/FYVE/PHD"/>
</dbReference>
<organism evidence="4">
    <name type="scientific">Heliothis virescens</name>
    <name type="common">Tobacco budworm moth</name>
    <dbReference type="NCBI Taxonomy" id="7102"/>
    <lineage>
        <taxon>Eukaryota</taxon>
        <taxon>Metazoa</taxon>
        <taxon>Ecdysozoa</taxon>
        <taxon>Arthropoda</taxon>
        <taxon>Hexapoda</taxon>
        <taxon>Insecta</taxon>
        <taxon>Pterygota</taxon>
        <taxon>Neoptera</taxon>
        <taxon>Endopterygota</taxon>
        <taxon>Lepidoptera</taxon>
        <taxon>Glossata</taxon>
        <taxon>Ditrysia</taxon>
        <taxon>Noctuoidea</taxon>
        <taxon>Noctuidae</taxon>
        <taxon>Heliothinae</taxon>
        <taxon>Heliothis</taxon>
    </lineage>
</organism>
<protein>
    <recommendedName>
        <fullName evidence="3">FP protein C-terminal domain-containing protein</fullName>
    </recommendedName>
</protein>
<accession>A0A2A4IXU4</accession>
<comment type="caution">
    <text evidence="4">The sequence shown here is derived from an EMBL/GenBank/DDBJ whole genome shotgun (WGS) entry which is preliminary data.</text>
</comment>
<gene>
    <name evidence="4" type="ORF">B5V51_11013</name>
</gene>
<feature type="domain" description="FP protein C-terminal" evidence="3">
    <location>
        <begin position="303"/>
        <end position="354"/>
    </location>
</feature>
<proteinExistence type="predicted"/>
<evidence type="ECO:0000256" key="2">
    <source>
        <dbReference type="SAM" id="MobiDB-lite"/>
    </source>
</evidence>
<dbReference type="AlphaFoldDB" id="A0A2A4IXU4"/>
<dbReference type="InterPro" id="IPR011011">
    <property type="entry name" value="Znf_FYVE_PHD"/>
</dbReference>
<dbReference type="EMBL" id="NWSH01005418">
    <property type="protein sequence ID" value="PCG64228.1"/>
    <property type="molecule type" value="Genomic_DNA"/>
</dbReference>
<dbReference type="InterPro" id="IPR057251">
    <property type="entry name" value="FP_C"/>
</dbReference>
<feature type="compositionally biased region" description="Polar residues" evidence="2">
    <location>
        <begin position="66"/>
        <end position="79"/>
    </location>
</feature>
<reference evidence="4" key="1">
    <citation type="submission" date="2017-09" db="EMBL/GenBank/DDBJ databases">
        <title>Contemporary evolution of a Lepidopteran species, Heliothis virescens, in response to modern agricultural practices.</title>
        <authorList>
            <person name="Fritz M.L."/>
            <person name="Deyonke A.M."/>
            <person name="Papanicolaou A."/>
            <person name="Micinski S."/>
            <person name="Westbrook J."/>
            <person name="Gould F."/>
        </authorList>
    </citation>
    <scope>NUCLEOTIDE SEQUENCE [LARGE SCALE GENOMIC DNA]</scope>
    <source>
        <strain evidence="4">HvINT-</strain>
        <tissue evidence="4">Whole body</tissue>
    </source>
</reference>
<sequence>MTSTFWGCCTNDSDKENKPLINCIRCNKSYHFICLSIAEIPKDSEAYRDWKCAGCSSMSLLPTSAKKNSTPVRNVSTTRGNKRPALNSPPETATAITSEEVRSIVQEVIKAEFATMIQQINSSIVSIVNGELAPIRKDVEELKASLSFHTSEFDKFQSEHVELKNTARELKDENLKLQNTVADLSQRLNYLEQQTRANNLELQCVPENKNENLYTIVKQLGSVVDCEIKDSDISHCTRIAKLNTSNTRPRSIVVQLASPRIRDQLLASVIDYNKNKTHEKLNTADFGMAGNKSPVFVAEHLSPAYKALHAATRLKAKEKGYKYVWVRNGRIFVRKSDGDEHIFIKSIDILSKLK</sequence>
<evidence type="ECO:0000256" key="1">
    <source>
        <dbReference type="SAM" id="Coils"/>
    </source>
</evidence>
<dbReference type="Pfam" id="PF25298">
    <property type="entry name" value="Baculo_FP_2nd"/>
    <property type="match status" value="1"/>
</dbReference>
<dbReference type="Gene3D" id="3.30.40.10">
    <property type="entry name" value="Zinc/RING finger domain, C3HC4 (zinc finger)"/>
    <property type="match status" value="1"/>
</dbReference>
<keyword evidence="1" id="KW-0175">Coiled coil</keyword>
<dbReference type="SUPFAM" id="SSF57903">
    <property type="entry name" value="FYVE/PHD zinc finger"/>
    <property type="match status" value="1"/>
</dbReference>
<evidence type="ECO:0000313" key="4">
    <source>
        <dbReference type="EMBL" id="PCG64228.1"/>
    </source>
</evidence>
<name>A0A2A4IXU4_HELVI</name>
<feature type="region of interest" description="Disordered" evidence="2">
    <location>
        <begin position="66"/>
        <end position="93"/>
    </location>
</feature>
<feature type="coiled-coil region" evidence="1">
    <location>
        <begin position="153"/>
        <end position="194"/>
    </location>
</feature>
<evidence type="ECO:0000259" key="3">
    <source>
        <dbReference type="Pfam" id="PF25298"/>
    </source>
</evidence>